<evidence type="ECO:0000313" key="9">
    <source>
        <dbReference type="EMBL" id="KAJ7075887.1"/>
    </source>
</evidence>
<comment type="function">
    <text evidence="6">Accessory subunit of the DNA polymerase alpha complex (also known as the alpha DNA polymerase-primase complex) which plays an essential role in the initiation of DNA synthesis.</text>
</comment>
<accession>A0AAD6XJP2</accession>
<evidence type="ECO:0000256" key="1">
    <source>
        <dbReference type="ARBA" id="ARBA00004123"/>
    </source>
</evidence>
<evidence type="ECO:0000259" key="8">
    <source>
        <dbReference type="Pfam" id="PF22062"/>
    </source>
</evidence>
<evidence type="ECO:0000256" key="6">
    <source>
        <dbReference type="PIRNR" id="PIRNR018300"/>
    </source>
</evidence>
<keyword evidence="4 6" id="KW-0235">DNA replication</keyword>
<evidence type="ECO:0000256" key="4">
    <source>
        <dbReference type="ARBA" id="ARBA00022705"/>
    </source>
</evidence>
<dbReference type="Pfam" id="PF04042">
    <property type="entry name" value="DNA_pol_E_B"/>
    <property type="match status" value="1"/>
</dbReference>
<dbReference type="Pfam" id="PF22062">
    <property type="entry name" value="OB_DPOA2"/>
    <property type="match status" value="1"/>
</dbReference>
<name>A0AAD6XJP2_9AGAR</name>
<feature type="domain" description="DNA polymerase alpha subunit B OB" evidence="8">
    <location>
        <begin position="163"/>
        <end position="280"/>
    </location>
</feature>
<evidence type="ECO:0000259" key="7">
    <source>
        <dbReference type="Pfam" id="PF04042"/>
    </source>
</evidence>
<sequence>MSTESLTQEISARFSDIASDAPLIADCVSICQNYSLTPEDLQYKWEAHNFRPSATRSEISPYTADSLTTLKLQIQRERATKSALPREPRTSLVASLGGFRNRNLGSRANVPAHVKLEPAADGFSMTGIAGPSKVAFHGPSTDANARKKRAYRYMLEKPSERGDVLDDRIDEFAGRIRAHYDLSDLGDPSASTTDNITVVGRIIQDDDAAESAKLVEGAIALECSRAMGYGARVALRFDWDLKIRGGPQGSGSTTFFPGAIVALRGKNGGGGYFQVSEILTLPPLLPSTLSAKQDPSDPFSVFIASGPYTPDADLGFRPWRTLISKIKETKPMVVLLLGPFIDALHPLIKSGEVDSTPLNLFRTRFADPLSKYLDLVPGSVALIIPSPRDMISNHAVFPQCEFSADAARGDPRIHLLPNPVCFALNGITFAATSVDTLFHLKKGEFVRRGEEVNAMPAMMGDSGTDPMANVCRHLLQQRSFYPIFPVPLELAAEVALDVTHSSGLRLGGGDEDKNDASESAPDVLIVPSRLRQFSKTVYGTMALNPSFVSKAAYMILDVAGRESDGKPRLSARMEKIPAKGE</sequence>
<dbReference type="GO" id="GO:0003677">
    <property type="term" value="F:DNA binding"/>
    <property type="evidence" value="ECO:0007669"/>
    <property type="project" value="InterPro"/>
</dbReference>
<dbReference type="AlphaFoldDB" id="A0AAD6XJP2"/>
<gene>
    <name evidence="9" type="ORF">B0H15DRAFT_865668</name>
</gene>
<dbReference type="Proteomes" id="UP001222325">
    <property type="component" value="Unassembled WGS sequence"/>
</dbReference>
<dbReference type="PIRSF" id="PIRSF018300">
    <property type="entry name" value="DNA_pol_alph_2"/>
    <property type="match status" value="1"/>
</dbReference>
<dbReference type="InterPro" id="IPR007185">
    <property type="entry name" value="DNA_pol_a/d/e_bsu"/>
</dbReference>
<evidence type="ECO:0000256" key="5">
    <source>
        <dbReference type="ARBA" id="ARBA00023242"/>
    </source>
</evidence>
<keyword evidence="5 6" id="KW-0539">Nucleus</keyword>
<dbReference type="Gene3D" id="3.60.21.60">
    <property type="match status" value="2"/>
</dbReference>
<comment type="similarity">
    <text evidence="2 6">Belongs to the DNA polymerase alpha subunit B family.</text>
</comment>
<keyword evidence="10" id="KW-1185">Reference proteome</keyword>
<dbReference type="InterPro" id="IPR054300">
    <property type="entry name" value="OB_DPOA2"/>
</dbReference>
<dbReference type="GO" id="GO:0005658">
    <property type="term" value="C:alpha DNA polymerase:primase complex"/>
    <property type="evidence" value="ECO:0007669"/>
    <property type="project" value="TreeGrafter"/>
</dbReference>
<organism evidence="9 10">
    <name type="scientific">Mycena belliarum</name>
    <dbReference type="NCBI Taxonomy" id="1033014"/>
    <lineage>
        <taxon>Eukaryota</taxon>
        <taxon>Fungi</taxon>
        <taxon>Dikarya</taxon>
        <taxon>Basidiomycota</taxon>
        <taxon>Agaricomycotina</taxon>
        <taxon>Agaricomycetes</taxon>
        <taxon>Agaricomycetidae</taxon>
        <taxon>Agaricales</taxon>
        <taxon>Marasmiineae</taxon>
        <taxon>Mycenaceae</taxon>
        <taxon>Mycena</taxon>
    </lineage>
</organism>
<comment type="subcellular location">
    <subcellularLocation>
        <location evidence="1 6">Nucleus</location>
    </subcellularLocation>
</comment>
<evidence type="ECO:0000313" key="10">
    <source>
        <dbReference type="Proteomes" id="UP001222325"/>
    </source>
</evidence>
<dbReference type="EMBL" id="JARJCN010000088">
    <property type="protein sequence ID" value="KAJ7075887.1"/>
    <property type="molecule type" value="Genomic_DNA"/>
</dbReference>
<proteinExistence type="inferred from homology"/>
<reference evidence="9" key="1">
    <citation type="submission" date="2023-03" db="EMBL/GenBank/DDBJ databases">
        <title>Massive genome expansion in bonnet fungi (Mycena s.s.) driven by repeated elements and novel gene families across ecological guilds.</title>
        <authorList>
            <consortium name="Lawrence Berkeley National Laboratory"/>
            <person name="Harder C.B."/>
            <person name="Miyauchi S."/>
            <person name="Viragh M."/>
            <person name="Kuo A."/>
            <person name="Thoen E."/>
            <person name="Andreopoulos B."/>
            <person name="Lu D."/>
            <person name="Skrede I."/>
            <person name="Drula E."/>
            <person name="Henrissat B."/>
            <person name="Morin E."/>
            <person name="Kohler A."/>
            <person name="Barry K."/>
            <person name="LaButti K."/>
            <person name="Morin E."/>
            <person name="Salamov A."/>
            <person name="Lipzen A."/>
            <person name="Mereny Z."/>
            <person name="Hegedus B."/>
            <person name="Baldrian P."/>
            <person name="Stursova M."/>
            <person name="Weitz H."/>
            <person name="Taylor A."/>
            <person name="Grigoriev I.V."/>
            <person name="Nagy L.G."/>
            <person name="Martin F."/>
            <person name="Kauserud H."/>
        </authorList>
    </citation>
    <scope>NUCLEOTIDE SEQUENCE</scope>
    <source>
        <strain evidence="9">CBHHK173m</strain>
    </source>
</reference>
<dbReference type="PANTHER" id="PTHR23061:SF12">
    <property type="entry name" value="DNA POLYMERASE ALPHA SUBUNIT B"/>
    <property type="match status" value="1"/>
</dbReference>
<evidence type="ECO:0000256" key="2">
    <source>
        <dbReference type="ARBA" id="ARBA00007299"/>
    </source>
</evidence>
<dbReference type="GO" id="GO:0006270">
    <property type="term" value="P:DNA replication initiation"/>
    <property type="evidence" value="ECO:0007669"/>
    <property type="project" value="TreeGrafter"/>
</dbReference>
<evidence type="ECO:0000256" key="3">
    <source>
        <dbReference type="ARBA" id="ARBA00018596"/>
    </source>
</evidence>
<dbReference type="PANTHER" id="PTHR23061">
    <property type="entry name" value="DNA POLYMERASE 2 ALPHA 70 KDA SUBUNIT"/>
    <property type="match status" value="1"/>
</dbReference>
<protein>
    <recommendedName>
        <fullName evidence="3 6">DNA polymerase alpha subunit B</fullName>
    </recommendedName>
</protein>
<comment type="caution">
    <text evidence="9">The sequence shown here is derived from an EMBL/GenBank/DDBJ whole genome shotgun (WGS) entry which is preliminary data.</text>
</comment>
<dbReference type="InterPro" id="IPR016722">
    <property type="entry name" value="DNA_pol_alpha_bsu"/>
</dbReference>
<feature type="domain" description="DNA polymerase alpha/delta/epsilon subunit B" evidence="7">
    <location>
        <begin position="301"/>
        <end position="535"/>
    </location>
</feature>